<proteinExistence type="predicted"/>
<evidence type="ECO:0000313" key="1">
    <source>
        <dbReference type="EMBL" id="KAJ1188301.1"/>
    </source>
</evidence>
<sequence length="146" mass="15275">MEAPLISQVRTPGWQPGVVLRGSSEQLLLARAAPSLPIAEKGKRKGRGQSWDCSHQQLQQHCPGTLRSLPALGATSGITAPSASQRSALGEDGRYPSLVLEREVLAAAQCYLGGSKEHGGVFLPAGGGSLPRFPLGILHLHDPASV</sequence>
<organism evidence="1 2">
    <name type="scientific">Pleurodeles waltl</name>
    <name type="common">Iberian ribbed newt</name>
    <dbReference type="NCBI Taxonomy" id="8319"/>
    <lineage>
        <taxon>Eukaryota</taxon>
        <taxon>Metazoa</taxon>
        <taxon>Chordata</taxon>
        <taxon>Craniata</taxon>
        <taxon>Vertebrata</taxon>
        <taxon>Euteleostomi</taxon>
        <taxon>Amphibia</taxon>
        <taxon>Batrachia</taxon>
        <taxon>Caudata</taxon>
        <taxon>Salamandroidea</taxon>
        <taxon>Salamandridae</taxon>
        <taxon>Pleurodelinae</taxon>
        <taxon>Pleurodeles</taxon>
    </lineage>
</organism>
<comment type="caution">
    <text evidence="1">The sequence shown here is derived from an EMBL/GenBank/DDBJ whole genome shotgun (WGS) entry which is preliminary data.</text>
</comment>
<accession>A0AAV7UI40</accession>
<dbReference type="AlphaFoldDB" id="A0AAV7UI40"/>
<dbReference type="Proteomes" id="UP001066276">
    <property type="component" value="Chromosome 3_1"/>
</dbReference>
<gene>
    <name evidence="1" type="ORF">NDU88_005062</name>
</gene>
<keyword evidence="2" id="KW-1185">Reference proteome</keyword>
<evidence type="ECO:0000313" key="2">
    <source>
        <dbReference type="Proteomes" id="UP001066276"/>
    </source>
</evidence>
<name>A0AAV7UI40_PLEWA</name>
<dbReference type="EMBL" id="JANPWB010000005">
    <property type="protein sequence ID" value="KAJ1188301.1"/>
    <property type="molecule type" value="Genomic_DNA"/>
</dbReference>
<protein>
    <submittedName>
        <fullName evidence="1">Uncharacterized protein</fullName>
    </submittedName>
</protein>
<reference evidence="1" key="1">
    <citation type="journal article" date="2022" name="bioRxiv">
        <title>Sequencing and chromosome-scale assembly of the giantPleurodeles waltlgenome.</title>
        <authorList>
            <person name="Brown T."/>
            <person name="Elewa A."/>
            <person name="Iarovenko S."/>
            <person name="Subramanian E."/>
            <person name="Araus A.J."/>
            <person name="Petzold A."/>
            <person name="Susuki M."/>
            <person name="Suzuki K.-i.T."/>
            <person name="Hayashi T."/>
            <person name="Toyoda A."/>
            <person name="Oliveira C."/>
            <person name="Osipova E."/>
            <person name="Leigh N.D."/>
            <person name="Simon A."/>
            <person name="Yun M.H."/>
        </authorList>
    </citation>
    <scope>NUCLEOTIDE SEQUENCE</scope>
    <source>
        <strain evidence="1">20211129_DDA</strain>
        <tissue evidence="1">Liver</tissue>
    </source>
</reference>